<feature type="region of interest" description="Disordered" evidence="1">
    <location>
        <begin position="148"/>
        <end position="188"/>
    </location>
</feature>
<gene>
    <name evidence="2" type="ORF">CEXT_720971</name>
</gene>
<keyword evidence="3" id="KW-1185">Reference proteome</keyword>
<protein>
    <submittedName>
        <fullName evidence="2">Uncharacterized protein</fullName>
    </submittedName>
</protein>
<evidence type="ECO:0000256" key="1">
    <source>
        <dbReference type="SAM" id="MobiDB-lite"/>
    </source>
</evidence>
<sequence length="188" mass="22279">MKVTGRLYNRTRRRAILQYKKRKECSHVGFTTFLEHEEEGMHLRRLYYRIERRKSVHGGEEDDSQDVLGKVILQYRKEKDCPLEVVEHTYRKTGEMKMEGFNTGQKEKKIIAGKDILQTERRNAYVIRQNEERMSLLEEKVILQKDTKMKDGYATRQKEEMSPRGRGDRYTAGQKRGNKVSKTCTTID</sequence>
<reference evidence="2 3" key="1">
    <citation type="submission" date="2021-06" db="EMBL/GenBank/DDBJ databases">
        <title>Caerostris extrusa draft genome.</title>
        <authorList>
            <person name="Kono N."/>
            <person name="Arakawa K."/>
        </authorList>
    </citation>
    <scope>NUCLEOTIDE SEQUENCE [LARGE SCALE GENOMIC DNA]</scope>
</reference>
<name>A0AAV4M9B3_CAEEX</name>
<feature type="compositionally biased region" description="Basic and acidic residues" evidence="1">
    <location>
        <begin position="148"/>
        <end position="169"/>
    </location>
</feature>
<comment type="caution">
    <text evidence="2">The sequence shown here is derived from an EMBL/GenBank/DDBJ whole genome shotgun (WGS) entry which is preliminary data.</text>
</comment>
<accession>A0AAV4M9B3</accession>
<dbReference type="Proteomes" id="UP001054945">
    <property type="component" value="Unassembled WGS sequence"/>
</dbReference>
<dbReference type="EMBL" id="BPLR01001965">
    <property type="protein sequence ID" value="GIX68465.1"/>
    <property type="molecule type" value="Genomic_DNA"/>
</dbReference>
<evidence type="ECO:0000313" key="2">
    <source>
        <dbReference type="EMBL" id="GIX68465.1"/>
    </source>
</evidence>
<dbReference type="AlphaFoldDB" id="A0AAV4M9B3"/>
<proteinExistence type="predicted"/>
<organism evidence="2 3">
    <name type="scientific">Caerostris extrusa</name>
    <name type="common">Bark spider</name>
    <name type="synonym">Caerostris bankana</name>
    <dbReference type="NCBI Taxonomy" id="172846"/>
    <lineage>
        <taxon>Eukaryota</taxon>
        <taxon>Metazoa</taxon>
        <taxon>Ecdysozoa</taxon>
        <taxon>Arthropoda</taxon>
        <taxon>Chelicerata</taxon>
        <taxon>Arachnida</taxon>
        <taxon>Araneae</taxon>
        <taxon>Araneomorphae</taxon>
        <taxon>Entelegynae</taxon>
        <taxon>Araneoidea</taxon>
        <taxon>Araneidae</taxon>
        <taxon>Caerostris</taxon>
    </lineage>
</organism>
<evidence type="ECO:0000313" key="3">
    <source>
        <dbReference type="Proteomes" id="UP001054945"/>
    </source>
</evidence>